<dbReference type="PANTHER" id="PTHR14360">
    <property type="entry name" value="PROTEIN FMP32, MITOCHONDRIAL"/>
    <property type="match status" value="1"/>
</dbReference>
<proteinExistence type="inferred from homology"/>
<evidence type="ECO:0000256" key="5">
    <source>
        <dbReference type="ARBA" id="ARBA00022989"/>
    </source>
</evidence>
<dbReference type="AlphaFoldDB" id="A0A672JYV6"/>
<keyword evidence="8 9" id="KW-0472">Membrane</keyword>
<evidence type="ECO:0000256" key="8">
    <source>
        <dbReference type="ARBA" id="ARBA00023136"/>
    </source>
</evidence>
<reference evidence="10" key="2">
    <citation type="submission" date="2025-09" db="UniProtKB">
        <authorList>
            <consortium name="Ensembl"/>
        </authorList>
    </citation>
    <scope>IDENTIFICATION</scope>
</reference>
<keyword evidence="11" id="KW-1185">Reference proteome</keyword>
<organism evidence="10 11">
    <name type="scientific">Sinocyclocheilus grahami</name>
    <name type="common">Dianchi golden-line fish</name>
    <name type="synonym">Barbus grahami</name>
    <dbReference type="NCBI Taxonomy" id="75366"/>
    <lineage>
        <taxon>Eukaryota</taxon>
        <taxon>Metazoa</taxon>
        <taxon>Chordata</taxon>
        <taxon>Craniata</taxon>
        <taxon>Vertebrata</taxon>
        <taxon>Euteleostomi</taxon>
        <taxon>Actinopterygii</taxon>
        <taxon>Neopterygii</taxon>
        <taxon>Teleostei</taxon>
        <taxon>Ostariophysi</taxon>
        <taxon>Cypriniformes</taxon>
        <taxon>Cyprinidae</taxon>
        <taxon>Cyprininae</taxon>
        <taxon>Sinocyclocheilus</taxon>
    </lineage>
</organism>
<evidence type="ECO:0000256" key="6">
    <source>
        <dbReference type="ARBA" id="ARBA00023054"/>
    </source>
</evidence>
<dbReference type="OMA" id="LEENXSA"/>
<protein>
    <submittedName>
        <fullName evidence="10">Uncharacterized protein</fullName>
    </submittedName>
</protein>
<keyword evidence="5 9" id="KW-1133">Transmembrane helix</keyword>
<evidence type="ECO:0000256" key="9">
    <source>
        <dbReference type="SAM" id="Phobius"/>
    </source>
</evidence>
<dbReference type="PANTHER" id="PTHR14360:SF11">
    <property type="entry name" value="MITOCHONDRIAL CALCIUM UNIPORTER REGULATOR 1"/>
    <property type="match status" value="1"/>
</dbReference>
<dbReference type="Ensembl" id="ENSSGRT00000001517.1">
    <property type="protein sequence ID" value="ENSSGRP00000001398.1"/>
    <property type="gene ID" value="ENSSGRG00000000827.1"/>
</dbReference>
<dbReference type="InParanoid" id="A0A672JYV6"/>
<evidence type="ECO:0000256" key="2">
    <source>
        <dbReference type="ARBA" id="ARBA00004370"/>
    </source>
</evidence>
<dbReference type="Pfam" id="PF07798">
    <property type="entry name" value="CCDC90-like"/>
    <property type="match status" value="1"/>
</dbReference>
<evidence type="ECO:0000313" key="11">
    <source>
        <dbReference type="Proteomes" id="UP000472262"/>
    </source>
</evidence>
<reference evidence="10" key="1">
    <citation type="submission" date="2025-08" db="UniProtKB">
        <authorList>
            <consortium name="Ensembl"/>
        </authorList>
    </citation>
    <scope>IDENTIFICATION</scope>
</reference>
<dbReference type="Gene3D" id="1.20.5.340">
    <property type="match status" value="1"/>
</dbReference>
<evidence type="ECO:0000256" key="7">
    <source>
        <dbReference type="ARBA" id="ARBA00023128"/>
    </source>
</evidence>
<keyword evidence="7" id="KW-0496">Mitochondrion</keyword>
<dbReference type="Proteomes" id="UP000472262">
    <property type="component" value="Unassembled WGS sequence"/>
</dbReference>
<sequence>MRSAHHIHLISAIRNGFSGIMTDHYLRSDTESVRLLRAHQLKLYDLKKSDIAKSGNRKLFFDTHAIVHLLEESGFMTQQAEVIVNMMVNITNSNMVFIGSTLERNRITALHVGSVSIVHLLYTDIQTTITVNALIEMCLLLVQTADFDRKLIGTRNELLEMHSEQGRHVTQTNMKTDTEVAGRKTMLESHKLDTIKYLAGSVFTCLTVILGFYRIWM</sequence>
<evidence type="ECO:0000256" key="4">
    <source>
        <dbReference type="ARBA" id="ARBA00022692"/>
    </source>
</evidence>
<keyword evidence="6" id="KW-0175">Coiled coil</keyword>
<dbReference type="GO" id="GO:0051561">
    <property type="term" value="P:positive regulation of mitochondrial calcium ion concentration"/>
    <property type="evidence" value="ECO:0007669"/>
    <property type="project" value="TreeGrafter"/>
</dbReference>
<dbReference type="GO" id="GO:0036444">
    <property type="term" value="P:calcium import into the mitochondrion"/>
    <property type="evidence" value="ECO:0007669"/>
    <property type="project" value="TreeGrafter"/>
</dbReference>
<accession>A0A672JYV6</accession>
<name>A0A672JYV6_SINGR</name>
<comment type="subcellular location">
    <subcellularLocation>
        <location evidence="2">Membrane</location>
    </subcellularLocation>
    <subcellularLocation>
        <location evidence="1">Mitochondrion</location>
    </subcellularLocation>
</comment>
<dbReference type="GO" id="GO:0005743">
    <property type="term" value="C:mitochondrial inner membrane"/>
    <property type="evidence" value="ECO:0007669"/>
    <property type="project" value="TreeGrafter"/>
</dbReference>
<evidence type="ECO:0000313" key="10">
    <source>
        <dbReference type="Ensembl" id="ENSSGRP00000001398.1"/>
    </source>
</evidence>
<evidence type="ECO:0000256" key="1">
    <source>
        <dbReference type="ARBA" id="ARBA00004173"/>
    </source>
</evidence>
<feature type="transmembrane region" description="Helical" evidence="9">
    <location>
        <begin position="197"/>
        <end position="216"/>
    </location>
</feature>
<dbReference type="InterPro" id="IPR024461">
    <property type="entry name" value="CCDC90-like"/>
</dbReference>
<comment type="similarity">
    <text evidence="3">Belongs to the CCDC90 family.</text>
</comment>
<evidence type="ECO:0000256" key="3">
    <source>
        <dbReference type="ARBA" id="ARBA00007224"/>
    </source>
</evidence>
<keyword evidence="4 9" id="KW-0812">Transmembrane</keyword>